<evidence type="ECO:0000256" key="15">
    <source>
        <dbReference type="SAM" id="Phobius"/>
    </source>
</evidence>
<proteinExistence type="inferred from homology"/>
<reference evidence="16" key="1">
    <citation type="submission" date="2021-04" db="EMBL/GenBank/DDBJ databases">
        <authorList>
            <person name="Chebbi M.A.C M."/>
        </authorList>
    </citation>
    <scope>NUCLEOTIDE SEQUENCE</scope>
</reference>
<feature type="binding site" description="axial binding residue" evidence="13">
    <location>
        <position position="448"/>
    </location>
    <ligand>
        <name>heme</name>
        <dbReference type="ChEBI" id="CHEBI:30413"/>
    </ligand>
    <ligandPart>
        <name>Fe</name>
        <dbReference type="ChEBI" id="CHEBI:18248"/>
    </ligandPart>
</feature>
<evidence type="ECO:0000313" key="17">
    <source>
        <dbReference type="Proteomes" id="UP000786811"/>
    </source>
</evidence>
<feature type="transmembrane region" description="Helical" evidence="15">
    <location>
        <begin position="12"/>
        <end position="31"/>
    </location>
</feature>
<evidence type="ECO:0000256" key="12">
    <source>
        <dbReference type="ARBA" id="ARBA00023136"/>
    </source>
</evidence>
<evidence type="ECO:0000256" key="3">
    <source>
        <dbReference type="ARBA" id="ARBA00004406"/>
    </source>
</evidence>
<evidence type="ECO:0000256" key="1">
    <source>
        <dbReference type="ARBA" id="ARBA00001971"/>
    </source>
</evidence>
<comment type="caution">
    <text evidence="16">The sequence shown here is derived from an EMBL/GenBank/DDBJ whole genome shotgun (WGS) entry which is preliminary data.</text>
</comment>
<dbReference type="Gene3D" id="1.10.630.10">
    <property type="entry name" value="Cytochrome P450"/>
    <property type="match status" value="1"/>
</dbReference>
<accession>A0A8J2HDQ5</accession>
<keyword evidence="10 13" id="KW-0408">Iron</keyword>
<dbReference type="PANTHER" id="PTHR24292:SF45">
    <property type="entry name" value="CYTOCHROME P450 6G1-RELATED"/>
    <property type="match status" value="1"/>
</dbReference>
<dbReference type="InterPro" id="IPR050476">
    <property type="entry name" value="Insect_CytP450_Detox"/>
</dbReference>
<dbReference type="GO" id="GO:0005789">
    <property type="term" value="C:endoplasmic reticulum membrane"/>
    <property type="evidence" value="ECO:0007669"/>
    <property type="project" value="UniProtKB-SubCell"/>
</dbReference>
<evidence type="ECO:0000256" key="13">
    <source>
        <dbReference type="PIRSR" id="PIRSR602401-1"/>
    </source>
</evidence>
<keyword evidence="15" id="KW-1133">Transmembrane helix</keyword>
<evidence type="ECO:0000256" key="7">
    <source>
        <dbReference type="ARBA" id="ARBA00022824"/>
    </source>
</evidence>
<keyword evidence="5 13" id="KW-0349">Heme</keyword>
<comment type="cofactor">
    <cofactor evidence="1 13">
        <name>heme</name>
        <dbReference type="ChEBI" id="CHEBI:30413"/>
    </cofactor>
</comment>
<feature type="transmembrane region" description="Helical" evidence="15">
    <location>
        <begin position="233"/>
        <end position="255"/>
    </location>
</feature>
<dbReference type="OrthoDB" id="2789670at2759"/>
<dbReference type="PRINTS" id="PR00385">
    <property type="entry name" value="P450"/>
</dbReference>
<dbReference type="PRINTS" id="PR00463">
    <property type="entry name" value="EP450I"/>
</dbReference>
<dbReference type="Pfam" id="PF00067">
    <property type="entry name" value="p450"/>
    <property type="match status" value="1"/>
</dbReference>
<keyword evidence="11 14" id="KW-0503">Monooxygenase</keyword>
<evidence type="ECO:0000256" key="8">
    <source>
        <dbReference type="ARBA" id="ARBA00022848"/>
    </source>
</evidence>
<dbReference type="Proteomes" id="UP000786811">
    <property type="component" value="Unassembled WGS sequence"/>
</dbReference>
<dbReference type="InterPro" id="IPR002401">
    <property type="entry name" value="Cyt_P450_E_grp-I"/>
</dbReference>
<name>A0A8J2HDQ5_COTCN</name>
<dbReference type="PANTHER" id="PTHR24292">
    <property type="entry name" value="CYTOCHROME P450"/>
    <property type="match status" value="1"/>
</dbReference>
<dbReference type="SUPFAM" id="SSF48264">
    <property type="entry name" value="Cytochrome P450"/>
    <property type="match status" value="1"/>
</dbReference>
<keyword evidence="9 14" id="KW-0560">Oxidoreductase</keyword>
<evidence type="ECO:0000313" key="16">
    <source>
        <dbReference type="EMBL" id="CAG5090041.1"/>
    </source>
</evidence>
<dbReference type="GO" id="GO:0004497">
    <property type="term" value="F:monooxygenase activity"/>
    <property type="evidence" value="ECO:0007669"/>
    <property type="project" value="UniProtKB-KW"/>
</dbReference>
<evidence type="ECO:0000256" key="10">
    <source>
        <dbReference type="ARBA" id="ARBA00023004"/>
    </source>
</evidence>
<evidence type="ECO:0000256" key="14">
    <source>
        <dbReference type="RuleBase" id="RU000461"/>
    </source>
</evidence>
<gene>
    <name evidence="16" type="ORF">HICCMSTLAB_LOCUS5468</name>
</gene>
<dbReference type="InterPro" id="IPR017972">
    <property type="entry name" value="Cyt_P450_CS"/>
</dbReference>
<keyword evidence="12 15" id="KW-0472">Membrane</keyword>
<evidence type="ECO:0000256" key="6">
    <source>
        <dbReference type="ARBA" id="ARBA00022723"/>
    </source>
</evidence>
<keyword evidence="6 13" id="KW-0479">Metal-binding</keyword>
<keyword evidence="17" id="KW-1185">Reference proteome</keyword>
<keyword evidence="8" id="KW-0492">Microsome</keyword>
<dbReference type="InterPro" id="IPR001128">
    <property type="entry name" value="Cyt_P450"/>
</dbReference>
<dbReference type="CDD" id="cd11056">
    <property type="entry name" value="CYP6-like"/>
    <property type="match status" value="1"/>
</dbReference>
<keyword evidence="15" id="KW-0812">Transmembrane</keyword>
<evidence type="ECO:0000256" key="11">
    <source>
        <dbReference type="ARBA" id="ARBA00023033"/>
    </source>
</evidence>
<evidence type="ECO:0000256" key="2">
    <source>
        <dbReference type="ARBA" id="ARBA00004174"/>
    </source>
</evidence>
<dbReference type="AlphaFoldDB" id="A0A8J2HDQ5"/>
<dbReference type="GO" id="GO:0020037">
    <property type="term" value="F:heme binding"/>
    <property type="evidence" value="ECO:0007669"/>
    <property type="project" value="InterPro"/>
</dbReference>
<comment type="similarity">
    <text evidence="4 14">Belongs to the cytochrome P450 family.</text>
</comment>
<evidence type="ECO:0000256" key="9">
    <source>
        <dbReference type="ARBA" id="ARBA00023002"/>
    </source>
</evidence>
<dbReference type="GO" id="GO:0005506">
    <property type="term" value="F:iron ion binding"/>
    <property type="evidence" value="ECO:0007669"/>
    <property type="project" value="InterPro"/>
</dbReference>
<protein>
    <submittedName>
        <fullName evidence="16">CYP6BD13</fullName>
    </submittedName>
</protein>
<organism evidence="16 17">
    <name type="scientific">Cotesia congregata</name>
    <name type="common">Parasitoid wasp</name>
    <name type="synonym">Apanteles congregatus</name>
    <dbReference type="NCBI Taxonomy" id="51543"/>
    <lineage>
        <taxon>Eukaryota</taxon>
        <taxon>Metazoa</taxon>
        <taxon>Ecdysozoa</taxon>
        <taxon>Arthropoda</taxon>
        <taxon>Hexapoda</taxon>
        <taxon>Insecta</taxon>
        <taxon>Pterygota</taxon>
        <taxon>Neoptera</taxon>
        <taxon>Endopterygota</taxon>
        <taxon>Hymenoptera</taxon>
        <taxon>Apocrita</taxon>
        <taxon>Ichneumonoidea</taxon>
        <taxon>Braconidae</taxon>
        <taxon>Microgastrinae</taxon>
        <taxon>Cotesia</taxon>
    </lineage>
</organism>
<evidence type="ECO:0000256" key="4">
    <source>
        <dbReference type="ARBA" id="ARBA00010617"/>
    </source>
</evidence>
<keyword evidence="7" id="KW-0256">Endoplasmic reticulum</keyword>
<evidence type="ECO:0000256" key="5">
    <source>
        <dbReference type="ARBA" id="ARBA00022617"/>
    </source>
</evidence>
<dbReference type="GO" id="GO:0016705">
    <property type="term" value="F:oxidoreductase activity, acting on paired donors, with incorporation or reduction of molecular oxygen"/>
    <property type="evidence" value="ECO:0007669"/>
    <property type="project" value="InterPro"/>
</dbReference>
<dbReference type="PROSITE" id="PS00086">
    <property type="entry name" value="CYTOCHROME_P450"/>
    <property type="match status" value="1"/>
</dbReference>
<comment type="subcellular location">
    <subcellularLocation>
        <location evidence="3">Endoplasmic reticulum membrane</location>
        <topology evidence="3">Peripheral membrane protein</topology>
    </subcellularLocation>
    <subcellularLocation>
        <location evidence="2">Microsome membrane</location>
        <topology evidence="2">Peripheral membrane protein</topology>
    </subcellularLocation>
</comment>
<dbReference type="EMBL" id="CAJNRD030001119">
    <property type="protein sequence ID" value="CAG5090041.1"/>
    <property type="molecule type" value="Genomic_DNA"/>
</dbReference>
<dbReference type="InterPro" id="IPR036396">
    <property type="entry name" value="Cyt_P450_sf"/>
</dbReference>
<sequence>MKVFYDRSDSQSLLYIFVLPVAFILIVYFYCLHRISYWKRRGVQQLQRTDIIFGNFKNGILFRTAPGFHLGEIYRKALQDAPYVGFYIFHKPCLLLRDPEIIKQILIRDFDNFSDRHFAGPQQKDSIGMRNLFGLKNPAWKYLRSKITPTLTRGKLKQMLPLMMETTQPMMKYLKNECLDDKIKVIDAQEINYKYTADLIANVALGTKTDSFQYPNSDYSKSLMEFFHGFKRMVALVTVFFMPELVQTIGSPMLFDSTFVRKLFWSAVESREKSGFKRGDYIDSIIQLKNGEKNSLYRLEGDNLLFQSGTFFSGFESSSTTATFTLMELAKKKEYQDRAREDIKKAIDKHGWTFEAFNGMKYLDQCIAEGVRLHPSVSTIDRYTLQDYKIPDTNIIIEKGTPIYISLYGLHGDPKFFDEPEVFNPDRFSEDQKISDAYIPFGAGPRMCVGMKVGQLHVKVVLSMILSEYDVHQNPKEIYKLDSRSTFTAAANGINIEFRKLIK</sequence>